<keyword evidence="2 5" id="KW-0378">Hydrolase</keyword>
<dbReference type="GO" id="GO:0016787">
    <property type="term" value="F:hydrolase activity"/>
    <property type="evidence" value="ECO:0007669"/>
    <property type="project" value="UniProtKB-KW"/>
</dbReference>
<evidence type="ECO:0000313" key="5">
    <source>
        <dbReference type="EMBL" id="NWL45051.1"/>
    </source>
</evidence>
<dbReference type="RefSeq" id="WP_179052416.1">
    <property type="nucleotide sequence ID" value="NZ_QJRE01000089.1"/>
</dbReference>
<dbReference type="Proteomes" id="UP000704738">
    <property type="component" value="Unassembled WGS sequence"/>
</dbReference>
<dbReference type="InterPro" id="IPR029058">
    <property type="entry name" value="AB_hydrolase_fold"/>
</dbReference>
<dbReference type="PANTHER" id="PTHR48081:SF8">
    <property type="entry name" value="ALPHA_BETA HYDROLASE FOLD-3 DOMAIN-CONTAINING PROTEIN-RELATED"/>
    <property type="match status" value="1"/>
</dbReference>
<feature type="active site" evidence="3">
    <location>
        <position position="155"/>
    </location>
</feature>
<dbReference type="InterPro" id="IPR050300">
    <property type="entry name" value="GDXG_lipolytic_enzyme"/>
</dbReference>
<evidence type="ECO:0000256" key="1">
    <source>
        <dbReference type="ARBA" id="ARBA00010515"/>
    </source>
</evidence>
<evidence type="ECO:0000256" key="3">
    <source>
        <dbReference type="PROSITE-ProRule" id="PRU10038"/>
    </source>
</evidence>
<organism evidence="5 6">
    <name type="scientific">Pseudomonas hunanensis</name>
    <dbReference type="NCBI Taxonomy" id="1247546"/>
    <lineage>
        <taxon>Bacteria</taxon>
        <taxon>Pseudomonadati</taxon>
        <taxon>Pseudomonadota</taxon>
        <taxon>Gammaproteobacteria</taxon>
        <taxon>Pseudomonadales</taxon>
        <taxon>Pseudomonadaceae</taxon>
        <taxon>Pseudomonas</taxon>
    </lineage>
</organism>
<comment type="similarity">
    <text evidence="1">Belongs to the 'GDXG' lipolytic enzyme family.</text>
</comment>
<gene>
    <name evidence="5" type="ORF">DM819_04010</name>
</gene>
<feature type="domain" description="Alpha/beta hydrolase fold-3" evidence="4">
    <location>
        <begin position="77"/>
        <end position="284"/>
    </location>
</feature>
<comment type="caution">
    <text evidence="5">The sequence shown here is derived from an EMBL/GenBank/DDBJ whole genome shotgun (WGS) entry which is preliminary data.</text>
</comment>
<accession>A0ABD6MU43</accession>
<dbReference type="PANTHER" id="PTHR48081">
    <property type="entry name" value="AB HYDROLASE SUPERFAMILY PROTEIN C4A8.06C"/>
    <property type="match status" value="1"/>
</dbReference>
<protein>
    <submittedName>
        <fullName evidence="5">Alpha/beta hydrolase</fullName>
    </submittedName>
</protein>
<dbReference type="AlphaFoldDB" id="A0ABD6MU43"/>
<evidence type="ECO:0000259" key="4">
    <source>
        <dbReference type="Pfam" id="PF07859"/>
    </source>
</evidence>
<evidence type="ECO:0000313" key="6">
    <source>
        <dbReference type="Proteomes" id="UP000704738"/>
    </source>
</evidence>
<dbReference type="InterPro" id="IPR033140">
    <property type="entry name" value="Lipase_GDXG_put_SER_AS"/>
</dbReference>
<dbReference type="Gene3D" id="3.40.50.1820">
    <property type="entry name" value="alpha/beta hydrolase"/>
    <property type="match status" value="1"/>
</dbReference>
<dbReference type="EMBL" id="QJRE01000089">
    <property type="protein sequence ID" value="NWL45051.1"/>
    <property type="molecule type" value="Genomic_DNA"/>
</dbReference>
<dbReference type="SUPFAM" id="SSF53474">
    <property type="entry name" value="alpha/beta-Hydrolases"/>
    <property type="match status" value="1"/>
</dbReference>
<sequence length="315" mass="34207">MSLDPQVEELLGFIGQHLPELGSVPIDRFRTINSNLISAQPPGPDLHEVKDLVLSGPGGAVGLRLYVPQPSLPAGVILYFHGGGWAVGDVDGHDAPLRLLAQATDLPVVSVDYRLAPEHPFPAAVEDAYATLEWVNQNLASWFGMAVPLIVAGDSAGGNLAAAISIMARDLNGPEITAQVLLYPSVAGREFINSPELKNYETPFLSLKDIEWFIEQYVPDVEARLDPRFAPLFAPSLENLPPALVLTAQYDLLTAEAEAYSQTLRKAGNISEVHRYDGTVHGFFSLAPNQRQAMRAREDIKAFVHGVLRGCRINS</sequence>
<reference evidence="5 6" key="1">
    <citation type="submission" date="2018-06" db="EMBL/GenBank/DDBJ databases">
        <title>Bacteria isolated from soil of Wuhan.</title>
        <authorList>
            <person name="Xiang W."/>
            <person name="Huang C."/>
        </authorList>
    </citation>
    <scope>NUCLEOTIDE SEQUENCE [LARGE SCALE GENOMIC DNA]</scope>
    <source>
        <strain evidence="6">xwS4</strain>
    </source>
</reference>
<proteinExistence type="inferred from homology"/>
<evidence type="ECO:0000256" key="2">
    <source>
        <dbReference type="ARBA" id="ARBA00022801"/>
    </source>
</evidence>
<dbReference type="PROSITE" id="PS01174">
    <property type="entry name" value="LIPASE_GDXG_SER"/>
    <property type="match status" value="1"/>
</dbReference>
<dbReference type="Pfam" id="PF07859">
    <property type="entry name" value="Abhydrolase_3"/>
    <property type="match status" value="1"/>
</dbReference>
<name>A0ABD6MU43_9PSED</name>
<dbReference type="InterPro" id="IPR013094">
    <property type="entry name" value="AB_hydrolase_3"/>
</dbReference>